<evidence type="ECO:0008006" key="5">
    <source>
        <dbReference type="Google" id="ProtNLM"/>
    </source>
</evidence>
<accession>A0ABW5UKJ7</accession>
<feature type="region of interest" description="Disordered" evidence="1">
    <location>
        <begin position="31"/>
        <end position="57"/>
    </location>
</feature>
<dbReference type="Proteomes" id="UP001597463">
    <property type="component" value="Unassembled WGS sequence"/>
</dbReference>
<gene>
    <name evidence="3" type="ORF">ACFSW6_08630</name>
</gene>
<sequence length="185" mass="19555">MHISRFPRPAAACAAVLGALLLAACTTPPDSGSAGSAAAPQPAAASEPAAAAASAPSSRAAPSRWPAWLHEDCTPASQMDVGPQARYRRPPVIHASWFPDGLRTHVVFRLEVTPQGKLGRLAYLPADTDPRIVTAIMQSLQRWKFRPGMRQGRPVTACFEQPYDLVFPAKTGASADAPSAGSYQN</sequence>
<dbReference type="SUPFAM" id="SSF74653">
    <property type="entry name" value="TolA/TonB C-terminal domain"/>
    <property type="match status" value="1"/>
</dbReference>
<protein>
    <recommendedName>
        <fullName evidence="5">TonB C-terminal domain-containing protein</fullName>
    </recommendedName>
</protein>
<evidence type="ECO:0000256" key="1">
    <source>
        <dbReference type="SAM" id="MobiDB-lite"/>
    </source>
</evidence>
<keyword evidence="2" id="KW-0732">Signal</keyword>
<keyword evidence="4" id="KW-1185">Reference proteome</keyword>
<proteinExistence type="predicted"/>
<comment type="caution">
    <text evidence="3">The sequence shown here is derived from an EMBL/GenBank/DDBJ whole genome shotgun (WGS) entry which is preliminary data.</text>
</comment>
<reference evidence="4" key="1">
    <citation type="journal article" date="2019" name="Int. J. Syst. Evol. Microbiol.">
        <title>The Global Catalogue of Microorganisms (GCM) 10K type strain sequencing project: providing services to taxonomists for standard genome sequencing and annotation.</title>
        <authorList>
            <consortium name="The Broad Institute Genomics Platform"/>
            <consortium name="The Broad Institute Genome Sequencing Center for Infectious Disease"/>
            <person name="Wu L."/>
            <person name="Ma J."/>
        </authorList>
    </citation>
    <scope>NUCLEOTIDE SEQUENCE [LARGE SCALE GENOMIC DNA]</scope>
    <source>
        <strain evidence="4">TISTR 1906</strain>
    </source>
</reference>
<feature type="signal peptide" evidence="2">
    <location>
        <begin position="1"/>
        <end position="23"/>
    </location>
</feature>
<evidence type="ECO:0000313" key="4">
    <source>
        <dbReference type="Proteomes" id="UP001597463"/>
    </source>
</evidence>
<evidence type="ECO:0000256" key="2">
    <source>
        <dbReference type="SAM" id="SignalP"/>
    </source>
</evidence>
<feature type="chain" id="PRO_5045890996" description="TonB C-terminal domain-containing protein" evidence="2">
    <location>
        <begin position="24"/>
        <end position="185"/>
    </location>
</feature>
<organism evidence="3 4">
    <name type="scientific">Comamonas terrae</name>
    <dbReference type="NCBI Taxonomy" id="673548"/>
    <lineage>
        <taxon>Bacteria</taxon>
        <taxon>Pseudomonadati</taxon>
        <taxon>Pseudomonadota</taxon>
        <taxon>Betaproteobacteria</taxon>
        <taxon>Burkholderiales</taxon>
        <taxon>Comamonadaceae</taxon>
        <taxon>Comamonas</taxon>
    </lineage>
</organism>
<dbReference type="Gene3D" id="3.30.1150.10">
    <property type="match status" value="1"/>
</dbReference>
<evidence type="ECO:0000313" key="3">
    <source>
        <dbReference type="EMBL" id="MFD2754151.1"/>
    </source>
</evidence>
<dbReference type="EMBL" id="JBHUMV010000003">
    <property type="protein sequence ID" value="MFD2754151.1"/>
    <property type="molecule type" value="Genomic_DNA"/>
</dbReference>
<dbReference type="PROSITE" id="PS51257">
    <property type="entry name" value="PROKAR_LIPOPROTEIN"/>
    <property type="match status" value="1"/>
</dbReference>
<name>A0ABW5UKJ7_9BURK</name>